<dbReference type="Proteomes" id="UP000244335">
    <property type="component" value="Unassembled WGS sequence"/>
</dbReference>
<dbReference type="Gene3D" id="3.40.720.10">
    <property type="entry name" value="Alkaline Phosphatase, subunit A"/>
    <property type="match status" value="1"/>
</dbReference>
<evidence type="ECO:0000256" key="7">
    <source>
        <dbReference type="ARBA" id="ARBA00023136"/>
    </source>
</evidence>
<dbReference type="InterPro" id="IPR012549">
    <property type="entry name" value="EptA-like_N"/>
</dbReference>
<accession>A0AA92C480</accession>
<dbReference type="Pfam" id="PF00884">
    <property type="entry name" value="Sulfatase"/>
    <property type="match status" value="1"/>
</dbReference>
<evidence type="ECO:0000256" key="2">
    <source>
        <dbReference type="ARBA" id="ARBA00022475"/>
    </source>
</evidence>
<comment type="caution">
    <text evidence="11">The sequence shown here is derived from an EMBL/GenBank/DDBJ whole genome shotgun (WGS) entry which is preliminary data.</text>
</comment>
<gene>
    <name evidence="11" type="ORF">DC430_08055</name>
</gene>
<feature type="transmembrane region" description="Helical" evidence="8">
    <location>
        <begin position="32"/>
        <end position="54"/>
    </location>
</feature>
<feature type="transmembrane region" description="Helical" evidence="8">
    <location>
        <begin position="170"/>
        <end position="190"/>
    </location>
</feature>
<evidence type="ECO:0000259" key="9">
    <source>
        <dbReference type="Pfam" id="PF00884"/>
    </source>
</evidence>
<keyword evidence="4 11" id="KW-0808">Transferase</keyword>
<dbReference type="AlphaFoldDB" id="A0AA92C480"/>
<dbReference type="GO" id="GO:0016776">
    <property type="term" value="F:phosphotransferase activity, phosphate group as acceptor"/>
    <property type="evidence" value="ECO:0007669"/>
    <property type="project" value="TreeGrafter"/>
</dbReference>
<dbReference type="CDD" id="cd16017">
    <property type="entry name" value="LptA"/>
    <property type="match status" value="1"/>
</dbReference>
<evidence type="ECO:0000256" key="3">
    <source>
        <dbReference type="ARBA" id="ARBA00022519"/>
    </source>
</evidence>
<protein>
    <submittedName>
        <fullName evidence="11">Phosphoethanolamine transferase</fullName>
    </submittedName>
</protein>
<feature type="transmembrane region" description="Helical" evidence="8">
    <location>
        <begin position="66"/>
        <end position="88"/>
    </location>
</feature>
<dbReference type="Pfam" id="PF08019">
    <property type="entry name" value="EptA_B_N"/>
    <property type="match status" value="1"/>
</dbReference>
<dbReference type="InterPro" id="IPR000917">
    <property type="entry name" value="Sulfatase_N"/>
</dbReference>
<keyword evidence="7 8" id="KW-0472">Membrane</keyword>
<evidence type="ECO:0000256" key="4">
    <source>
        <dbReference type="ARBA" id="ARBA00022679"/>
    </source>
</evidence>
<feature type="transmembrane region" description="Helical" evidence="8">
    <location>
        <begin position="137"/>
        <end position="158"/>
    </location>
</feature>
<evidence type="ECO:0000256" key="8">
    <source>
        <dbReference type="SAM" id="Phobius"/>
    </source>
</evidence>
<evidence type="ECO:0000256" key="1">
    <source>
        <dbReference type="ARBA" id="ARBA00004429"/>
    </source>
</evidence>
<dbReference type="InterPro" id="IPR058130">
    <property type="entry name" value="PEA_transf_C"/>
</dbReference>
<dbReference type="NCBIfam" id="NF028537">
    <property type="entry name" value="P_eth_NH2_trans"/>
    <property type="match status" value="1"/>
</dbReference>
<organism evidence="11 12">
    <name type="scientific">Rhizobium rhizogenes</name>
    <name type="common">Agrobacterium rhizogenes</name>
    <dbReference type="NCBI Taxonomy" id="359"/>
    <lineage>
        <taxon>Bacteria</taxon>
        <taxon>Pseudomonadati</taxon>
        <taxon>Pseudomonadota</taxon>
        <taxon>Alphaproteobacteria</taxon>
        <taxon>Hyphomicrobiales</taxon>
        <taxon>Rhizobiaceae</taxon>
        <taxon>Rhizobium/Agrobacterium group</taxon>
        <taxon>Rhizobium</taxon>
    </lineage>
</organism>
<dbReference type="PANTHER" id="PTHR30443">
    <property type="entry name" value="INNER MEMBRANE PROTEIN"/>
    <property type="match status" value="1"/>
</dbReference>
<evidence type="ECO:0000259" key="10">
    <source>
        <dbReference type="Pfam" id="PF08019"/>
    </source>
</evidence>
<evidence type="ECO:0000313" key="11">
    <source>
        <dbReference type="EMBL" id="PVE55163.1"/>
    </source>
</evidence>
<keyword evidence="3" id="KW-0997">Cell inner membrane</keyword>
<feature type="transmembrane region" description="Helical" evidence="8">
    <location>
        <begin position="95"/>
        <end position="117"/>
    </location>
</feature>
<dbReference type="PANTHER" id="PTHR30443:SF0">
    <property type="entry name" value="PHOSPHOETHANOLAMINE TRANSFERASE EPTA"/>
    <property type="match status" value="1"/>
</dbReference>
<feature type="domain" description="Sulfatase N-terminal" evidence="9">
    <location>
        <begin position="255"/>
        <end position="544"/>
    </location>
</feature>
<dbReference type="InterPro" id="IPR040423">
    <property type="entry name" value="PEA_transferase"/>
</dbReference>
<evidence type="ECO:0000313" key="12">
    <source>
        <dbReference type="Proteomes" id="UP000244335"/>
    </source>
</evidence>
<comment type="subcellular location">
    <subcellularLocation>
        <location evidence="1">Cell inner membrane</location>
        <topology evidence="1">Multi-pass membrane protein</topology>
    </subcellularLocation>
</comment>
<dbReference type="EMBL" id="QDFR01000002">
    <property type="protein sequence ID" value="PVE55163.1"/>
    <property type="molecule type" value="Genomic_DNA"/>
</dbReference>
<sequence length="565" mass="62745">MRIRCIDWHEEDGRVAPLTDHLDSSKLRRPEIGSITLSIITALYLLFFMNQTFWSKVNTHLSAYPVAIYALYVAMGALFAALLITFSAKYIMKPVLMVVIVISALCSWFMDRFGAVIDRDMVRNAFETTTGEANNLITSAFLLHMAIYALLPIVLLAFVRIRHRPILGKLLWNTLSVIACLVIIGGMAAMNSKTFTTAIRQHRDIVKSLNPISPMFATAHYFQIANKEAQLTVTQTGLDAKVQPPVVAVGKPRVTVVVAGETGRAANFSLNGYGRETNPELKKRDVFYFPSTVSCGTSTAISLPCMFSKFTRSEYTHSKALSNENLMDVLVHAGVDAQWLDNDTGSKGVADRIPYFDLSATRDATFCKTGECSDDIFLDRLDSWLDRVTKDSVIVIHQLGSHGPSYYLRYGDQFRTFTPDCRTSELGNCKDEEIVNAYDNTILYTDHFLSAIIDKLKARSDKLATGMLYASDHGESLGENGLYLHGAPYMLAPAEQTHVPFLVWMDNDFARSMGVDRACLADEAKAGGKSHDNFFHSILGMMNVSTSVYDSSLDVFHACQSKPTT</sequence>
<evidence type="ECO:0000256" key="5">
    <source>
        <dbReference type="ARBA" id="ARBA00022692"/>
    </source>
</evidence>
<reference evidence="11 12" key="1">
    <citation type="submission" date="2018-04" db="EMBL/GenBank/DDBJ databases">
        <authorList>
            <person name="Hagen T."/>
        </authorList>
    </citation>
    <scope>NUCLEOTIDE SEQUENCE [LARGE SCALE GENOMIC DNA]</scope>
    <source>
        <strain evidence="11 12">TPD7009</strain>
    </source>
</reference>
<keyword evidence="2" id="KW-1003">Cell membrane</keyword>
<feature type="domain" description="Phosphoethanolamine transferase N-terminal" evidence="10">
    <location>
        <begin position="77"/>
        <end position="223"/>
    </location>
</feature>
<dbReference type="SUPFAM" id="SSF53649">
    <property type="entry name" value="Alkaline phosphatase-like"/>
    <property type="match status" value="1"/>
</dbReference>
<dbReference type="GO" id="GO:0005886">
    <property type="term" value="C:plasma membrane"/>
    <property type="evidence" value="ECO:0007669"/>
    <property type="project" value="UniProtKB-SubCell"/>
</dbReference>
<name>A0AA92C480_RHIRH</name>
<dbReference type="RefSeq" id="WP_116492894.1">
    <property type="nucleotide sequence ID" value="NZ_QDFR01000002.1"/>
</dbReference>
<keyword evidence="5 8" id="KW-0812">Transmembrane</keyword>
<dbReference type="GO" id="GO:0009244">
    <property type="term" value="P:lipopolysaccharide core region biosynthetic process"/>
    <property type="evidence" value="ECO:0007669"/>
    <property type="project" value="TreeGrafter"/>
</dbReference>
<keyword evidence="6 8" id="KW-1133">Transmembrane helix</keyword>
<evidence type="ECO:0000256" key="6">
    <source>
        <dbReference type="ARBA" id="ARBA00022989"/>
    </source>
</evidence>
<dbReference type="InterPro" id="IPR017850">
    <property type="entry name" value="Alkaline_phosphatase_core_sf"/>
</dbReference>
<proteinExistence type="predicted"/>